<comment type="pathway">
    <text evidence="1 5">Carotenoid biosynthesis.</text>
</comment>
<evidence type="ECO:0000256" key="3">
    <source>
        <dbReference type="ARBA" id="ARBA00022746"/>
    </source>
</evidence>
<dbReference type="RefSeq" id="WP_090559445.1">
    <property type="nucleotide sequence ID" value="NZ_FNRA01000012.1"/>
</dbReference>
<comment type="similarity">
    <text evidence="2 5">Belongs to the carotenoid/retinoid oxidoreductase family.</text>
</comment>
<dbReference type="SUPFAM" id="SSF51905">
    <property type="entry name" value="FAD/NAD(P)-binding domain"/>
    <property type="match status" value="1"/>
</dbReference>
<feature type="domain" description="Amine oxidase" evidence="6">
    <location>
        <begin position="12"/>
        <end position="483"/>
    </location>
</feature>
<reference evidence="7 8" key="1">
    <citation type="submission" date="2016-10" db="EMBL/GenBank/DDBJ databases">
        <authorList>
            <person name="de Groot N.N."/>
        </authorList>
    </citation>
    <scope>NUCLEOTIDE SEQUENCE [LARGE SCALE GENOMIC DNA]</scope>
    <source>
        <strain evidence="7 8">DSM 19033</strain>
    </source>
</reference>
<dbReference type="Proteomes" id="UP000198850">
    <property type="component" value="Unassembled WGS sequence"/>
</dbReference>
<keyword evidence="3 5" id="KW-0125">Carotenoid biosynthesis</keyword>
<dbReference type="PANTHER" id="PTHR43734:SF1">
    <property type="entry name" value="PHYTOENE DESATURASE"/>
    <property type="match status" value="1"/>
</dbReference>
<dbReference type="InterPro" id="IPR036188">
    <property type="entry name" value="FAD/NAD-bd_sf"/>
</dbReference>
<dbReference type="GO" id="GO:0016117">
    <property type="term" value="P:carotenoid biosynthetic process"/>
    <property type="evidence" value="ECO:0007669"/>
    <property type="project" value="UniProtKB-KW"/>
</dbReference>
<dbReference type="InterPro" id="IPR002937">
    <property type="entry name" value="Amino_oxidase"/>
</dbReference>
<gene>
    <name evidence="7" type="ORF">SAMN05443550_112154</name>
</gene>
<dbReference type="GO" id="GO:0016491">
    <property type="term" value="F:oxidoreductase activity"/>
    <property type="evidence" value="ECO:0007669"/>
    <property type="project" value="UniProtKB-KW"/>
</dbReference>
<dbReference type="EMBL" id="FNRA01000012">
    <property type="protein sequence ID" value="SEB15412.1"/>
    <property type="molecule type" value="Genomic_DNA"/>
</dbReference>
<sequence>MANISIIGSGFSGLAASCFAAKEGHRVAVFEKNRDIGGRARVYSAEGFTFDMGPSWYWMPDIFENFFSAFGKSAADYYELKQLDPGFQIIFGKDDVIEIPASMDELEQVFESIEPGSAVALRKFLKEAEFKYEVGMKDLVYKPAFSWMEYANMDVVQGMLKANLFSSVSSHVKSYFRDERLIALMEFPVLFLGAMANRIPALYTMMNYSALVQGTFYPVGGMCKIVSGMKELAESLDVEFHAGVQVEHIEVTGGLVSGLKTSIGPVKTDGLIAAADYHHVEQQLLDEPYRNYKEKYWEKKTFAPSCLIYYVGVSKKLKKLQHHNLFFDADFTQHAHDIYSSPQWPEEPLFYVCCPSKTDAGVAPEGMENLFLLVPVAAGLKDDVTTREGYFDGLIRRVENFCGESFREQIIYKRTYCINDFTEDYHAYKGNAYGLANTLMQTAVLKPSLKNKQLKNMFYAGQLTVPGPGVPPALISGQVAAGQLDQYFKRK</sequence>
<dbReference type="STRING" id="425514.SAMN05443550_112154"/>
<evidence type="ECO:0000256" key="2">
    <source>
        <dbReference type="ARBA" id="ARBA00006046"/>
    </source>
</evidence>
<evidence type="ECO:0000259" key="6">
    <source>
        <dbReference type="Pfam" id="PF01593"/>
    </source>
</evidence>
<protein>
    <submittedName>
        <fullName evidence="7">Phytoene desaturase</fullName>
    </submittedName>
</protein>
<dbReference type="NCBIfam" id="TIGR02734">
    <property type="entry name" value="crtI_fam"/>
    <property type="match status" value="1"/>
</dbReference>
<dbReference type="Gene3D" id="3.50.50.60">
    <property type="entry name" value="FAD/NAD(P)-binding domain"/>
    <property type="match status" value="2"/>
</dbReference>
<proteinExistence type="inferred from homology"/>
<evidence type="ECO:0000256" key="1">
    <source>
        <dbReference type="ARBA" id="ARBA00004829"/>
    </source>
</evidence>
<dbReference type="AlphaFoldDB" id="A0A1H4H330"/>
<dbReference type="OrthoDB" id="9774675at2"/>
<evidence type="ECO:0000313" key="8">
    <source>
        <dbReference type="Proteomes" id="UP000198850"/>
    </source>
</evidence>
<dbReference type="InterPro" id="IPR014105">
    <property type="entry name" value="Carotenoid/retinoid_OxRdtase"/>
</dbReference>
<evidence type="ECO:0000256" key="4">
    <source>
        <dbReference type="ARBA" id="ARBA00023002"/>
    </source>
</evidence>
<keyword evidence="4 5" id="KW-0560">Oxidoreductase</keyword>
<organism evidence="7 8">
    <name type="scientific">Pedobacter hartonius</name>
    <dbReference type="NCBI Taxonomy" id="425514"/>
    <lineage>
        <taxon>Bacteria</taxon>
        <taxon>Pseudomonadati</taxon>
        <taxon>Bacteroidota</taxon>
        <taxon>Sphingobacteriia</taxon>
        <taxon>Sphingobacteriales</taxon>
        <taxon>Sphingobacteriaceae</taxon>
        <taxon>Pedobacter</taxon>
    </lineage>
</organism>
<dbReference type="Pfam" id="PF01593">
    <property type="entry name" value="Amino_oxidase"/>
    <property type="match status" value="1"/>
</dbReference>
<accession>A0A1H4H330</accession>
<evidence type="ECO:0000256" key="5">
    <source>
        <dbReference type="RuleBase" id="RU362075"/>
    </source>
</evidence>
<dbReference type="PANTHER" id="PTHR43734">
    <property type="entry name" value="PHYTOENE DESATURASE"/>
    <property type="match status" value="1"/>
</dbReference>
<keyword evidence="8" id="KW-1185">Reference proteome</keyword>
<name>A0A1H4H330_9SPHI</name>
<evidence type="ECO:0000313" key="7">
    <source>
        <dbReference type="EMBL" id="SEB15412.1"/>
    </source>
</evidence>